<dbReference type="InterPro" id="IPR032672">
    <property type="entry name" value="TmcA/NAT10/Kre33"/>
</dbReference>
<accession>A0A1E8FJJ0</accession>
<proteinExistence type="predicted"/>
<evidence type="ECO:0000313" key="8">
    <source>
        <dbReference type="Proteomes" id="UP000176037"/>
    </source>
</evidence>
<dbReference type="OrthoDB" id="5578851at2"/>
<dbReference type="PANTHER" id="PTHR10925:SF5">
    <property type="entry name" value="RNA CYTIDINE ACETYLTRANSFERASE"/>
    <property type="match status" value="1"/>
</dbReference>
<dbReference type="Pfam" id="PF05127">
    <property type="entry name" value="NAT10_TcmA_helicase"/>
    <property type="match status" value="1"/>
</dbReference>
<dbReference type="InterPro" id="IPR013562">
    <property type="entry name" value="TmcA/NAT10_N"/>
</dbReference>
<keyword evidence="4" id="KW-0067">ATP-binding</keyword>
<dbReference type="Gene3D" id="3.40.50.300">
    <property type="entry name" value="P-loop containing nucleotide triphosphate hydrolases"/>
    <property type="match status" value="1"/>
</dbReference>
<keyword evidence="3" id="KW-0547">Nucleotide-binding</keyword>
<dbReference type="Pfam" id="PF08351">
    <property type="entry name" value="TmcA_N"/>
    <property type="match status" value="1"/>
</dbReference>
<reference evidence="7 8" key="1">
    <citation type="submission" date="2016-09" db="EMBL/GenBank/DDBJ databases">
        <title>Alteromonas lipolytica, a new species isolated from sea water.</title>
        <authorList>
            <person name="Wu Y.-H."/>
            <person name="Cheng H."/>
            <person name="Xu X.-W."/>
        </authorList>
    </citation>
    <scope>NUCLEOTIDE SEQUENCE [LARGE SCALE GENOMIC DNA]</scope>
    <source>
        <strain evidence="7 8">JW12</strain>
    </source>
</reference>
<keyword evidence="1" id="KW-0808">Transferase</keyword>
<dbReference type="RefSeq" id="WP_070174760.1">
    <property type="nucleotide sequence ID" value="NZ_BMJR01000004.1"/>
</dbReference>
<dbReference type="GO" id="GO:0008033">
    <property type="term" value="P:tRNA processing"/>
    <property type="evidence" value="ECO:0007669"/>
    <property type="project" value="UniProtKB-KW"/>
</dbReference>
<evidence type="ECO:0000259" key="6">
    <source>
        <dbReference type="PROSITE" id="PS51186"/>
    </source>
</evidence>
<dbReference type="EMBL" id="MJIC01000004">
    <property type="protein sequence ID" value="OFI35916.1"/>
    <property type="molecule type" value="Genomic_DNA"/>
</dbReference>
<dbReference type="InterPro" id="IPR027417">
    <property type="entry name" value="P-loop_NTPase"/>
</dbReference>
<dbReference type="InterPro" id="IPR000182">
    <property type="entry name" value="GNAT_dom"/>
</dbReference>
<dbReference type="InterPro" id="IPR007807">
    <property type="entry name" value="TcmA/NAT10_helicase"/>
</dbReference>
<sequence length="701" mass="77588">MEPTPKSLTNWLASGSETSSLHRRLLVISGSESFCRGQLTHLLKQQHPKEVQILGQALLPEAPAIALSAFRQRLGTECKLAVYDAYEALRPNAVLALAGTVTRGGTMVLCCPDFDSWPAYQEQNAGHYLSYGETLRFSEIRASLIPQFYSAAGVAIIREGHEAILPTPLKAVKQDASPWPFKSAEQQSLFEALTLPSATPSALLTADRGRGKSTLLGMLAGYYLATQRKSVLVTSRYADSVTQVFKGLKLLCPQAEQSDKYFYEFGSLHCQWVPLDHPALKQCQDQLLIIDEAAGIPIPLLTALCAQASQVLMTTTMRGYEGSGRGFITRFLPWLTDNRPDICHYRLTTPVRWYPEDPLETFWYKAFCLTQQDDVIEEAQTTSCVNQHEINITLADKSQPGNPLNQQLLPLLMQAHYQTSADELIRLYDSPQNETLLAWAGEKLIGVVNFQSEGTKALAPLSAAIACGTRRVNGHLSAQGLALLTAAPDLATLTYWRINRIAVLPAYRRQHIASKLIQSLLARANDANVDALTTSFGVTGDLQRFWLQAGFIPAKPGLKQDASSGEYSLLMLRPLTAKCQSYQPLISQRYRQELQLHPTPALFTEPQTSLDDSALAECCTLMLRQIIDGKRSVQHARGPIQWYQQQLSQSSLVPANDLSLLGDFISHINDISTFAKRYRLTGKKAAELEIKACLERLIGVN</sequence>
<dbReference type="Gene3D" id="3.40.630.30">
    <property type="match status" value="1"/>
</dbReference>
<dbReference type="GO" id="GO:1990883">
    <property type="term" value="F:18S rRNA cytidine N-acetyltransferase activity"/>
    <property type="evidence" value="ECO:0007669"/>
    <property type="project" value="TreeGrafter"/>
</dbReference>
<gene>
    <name evidence="7" type="ORF">BFC17_09500</name>
</gene>
<feature type="domain" description="N-acetyltransferase" evidence="6">
    <location>
        <begin position="390"/>
        <end position="576"/>
    </location>
</feature>
<dbReference type="SUPFAM" id="SSF52540">
    <property type="entry name" value="P-loop containing nucleoside triphosphate hydrolases"/>
    <property type="match status" value="1"/>
</dbReference>
<dbReference type="PANTHER" id="PTHR10925">
    <property type="entry name" value="N-ACETYLTRANSFERASE 10"/>
    <property type="match status" value="1"/>
</dbReference>
<dbReference type="AlphaFoldDB" id="A0A1E8FJJ0"/>
<evidence type="ECO:0000313" key="7">
    <source>
        <dbReference type="EMBL" id="OFI35916.1"/>
    </source>
</evidence>
<dbReference type="Gene3D" id="3.40.50.11040">
    <property type="match status" value="1"/>
</dbReference>
<dbReference type="PROSITE" id="PS51186">
    <property type="entry name" value="GNAT"/>
    <property type="match status" value="1"/>
</dbReference>
<dbReference type="CDD" id="cd04301">
    <property type="entry name" value="NAT_SF"/>
    <property type="match status" value="1"/>
</dbReference>
<dbReference type="InterPro" id="IPR016181">
    <property type="entry name" value="Acyl_CoA_acyltransferase"/>
</dbReference>
<evidence type="ECO:0000256" key="1">
    <source>
        <dbReference type="ARBA" id="ARBA00022679"/>
    </source>
</evidence>
<name>A0A1E8FJJ0_9ALTE</name>
<protein>
    <recommendedName>
        <fullName evidence="6">N-acetyltransferase domain-containing protein</fullName>
    </recommendedName>
</protein>
<evidence type="ECO:0000256" key="5">
    <source>
        <dbReference type="ARBA" id="ARBA00023315"/>
    </source>
</evidence>
<dbReference type="GO" id="GO:1904812">
    <property type="term" value="P:rRNA acetylation involved in maturation of SSU-rRNA"/>
    <property type="evidence" value="ECO:0007669"/>
    <property type="project" value="TreeGrafter"/>
</dbReference>
<dbReference type="GO" id="GO:0005524">
    <property type="term" value="F:ATP binding"/>
    <property type="evidence" value="ECO:0007669"/>
    <property type="project" value="UniProtKB-KW"/>
</dbReference>
<keyword evidence="2" id="KW-0819">tRNA processing</keyword>
<dbReference type="STRING" id="1856405.BFC17_09500"/>
<keyword evidence="8" id="KW-1185">Reference proteome</keyword>
<keyword evidence="5" id="KW-0012">Acyltransferase</keyword>
<dbReference type="Pfam" id="PF13718">
    <property type="entry name" value="GNAT_acetyltr_2"/>
    <property type="match status" value="1"/>
</dbReference>
<evidence type="ECO:0000256" key="2">
    <source>
        <dbReference type="ARBA" id="ARBA00022694"/>
    </source>
</evidence>
<evidence type="ECO:0000256" key="4">
    <source>
        <dbReference type="ARBA" id="ARBA00022840"/>
    </source>
</evidence>
<evidence type="ECO:0000256" key="3">
    <source>
        <dbReference type="ARBA" id="ARBA00022741"/>
    </source>
</evidence>
<comment type="caution">
    <text evidence="7">The sequence shown here is derived from an EMBL/GenBank/DDBJ whole genome shotgun (WGS) entry which is preliminary data.</text>
</comment>
<organism evidence="7 8">
    <name type="scientific">Alteromonas lipolytica</name>
    <dbReference type="NCBI Taxonomy" id="1856405"/>
    <lineage>
        <taxon>Bacteria</taxon>
        <taxon>Pseudomonadati</taxon>
        <taxon>Pseudomonadota</taxon>
        <taxon>Gammaproteobacteria</taxon>
        <taxon>Alteromonadales</taxon>
        <taxon>Alteromonadaceae</taxon>
        <taxon>Alteromonas/Salinimonas group</taxon>
        <taxon>Alteromonas</taxon>
    </lineage>
</organism>
<dbReference type="SUPFAM" id="SSF55729">
    <property type="entry name" value="Acyl-CoA N-acyltransferases (Nat)"/>
    <property type="match status" value="1"/>
</dbReference>
<dbReference type="GO" id="GO:0000049">
    <property type="term" value="F:tRNA binding"/>
    <property type="evidence" value="ECO:0007669"/>
    <property type="project" value="TreeGrafter"/>
</dbReference>
<dbReference type="Proteomes" id="UP000176037">
    <property type="component" value="Unassembled WGS sequence"/>
</dbReference>